<dbReference type="AlphaFoldDB" id="A0A8J5JHJ2"/>
<proteinExistence type="predicted"/>
<sequence>MLMRVYTDHSKSSTASSTAVGVMFVVVVVYSSLQHQYSSSLQKSSSDYSSLQHQPQPQFTGVHISVLVQFTASSTATVYRRITALGLPSNLS</sequence>
<evidence type="ECO:0000256" key="1">
    <source>
        <dbReference type="SAM" id="Phobius"/>
    </source>
</evidence>
<organism evidence="2 3">
    <name type="scientific">Homarus americanus</name>
    <name type="common">American lobster</name>
    <dbReference type="NCBI Taxonomy" id="6706"/>
    <lineage>
        <taxon>Eukaryota</taxon>
        <taxon>Metazoa</taxon>
        <taxon>Ecdysozoa</taxon>
        <taxon>Arthropoda</taxon>
        <taxon>Crustacea</taxon>
        <taxon>Multicrustacea</taxon>
        <taxon>Malacostraca</taxon>
        <taxon>Eumalacostraca</taxon>
        <taxon>Eucarida</taxon>
        <taxon>Decapoda</taxon>
        <taxon>Pleocyemata</taxon>
        <taxon>Astacidea</taxon>
        <taxon>Nephropoidea</taxon>
        <taxon>Nephropidae</taxon>
        <taxon>Homarus</taxon>
    </lineage>
</organism>
<accession>A0A8J5JHJ2</accession>
<comment type="caution">
    <text evidence="2">The sequence shown here is derived from an EMBL/GenBank/DDBJ whole genome shotgun (WGS) entry which is preliminary data.</text>
</comment>
<dbReference type="EMBL" id="JAHLQT010044460">
    <property type="protein sequence ID" value="KAG7154423.1"/>
    <property type="molecule type" value="Genomic_DNA"/>
</dbReference>
<keyword evidence="3" id="KW-1185">Reference proteome</keyword>
<keyword evidence="1" id="KW-0472">Membrane</keyword>
<evidence type="ECO:0000313" key="2">
    <source>
        <dbReference type="EMBL" id="KAG7154423.1"/>
    </source>
</evidence>
<gene>
    <name evidence="2" type="ORF">Hamer_G018158</name>
</gene>
<keyword evidence="1" id="KW-0812">Transmembrane</keyword>
<name>A0A8J5JHJ2_HOMAM</name>
<dbReference type="Proteomes" id="UP000747542">
    <property type="component" value="Unassembled WGS sequence"/>
</dbReference>
<keyword evidence="1" id="KW-1133">Transmembrane helix</keyword>
<feature type="transmembrane region" description="Helical" evidence="1">
    <location>
        <begin position="12"/>
        <end position="33"/>
    </location>
</feature>
<evidence type="ECO:0000313" key="3">
    <source>
        <dbReference type="Proteomes" id="UP000747542"/>
    </source>
</evidence>
<protein>
    <submittedName>
        <fullName evidence="2">Uncharacterized protein</fullName>
    </submittedName>
</protein>
<reference evidence="2" key="1">
    <citation type="journal article" date="2021" name="Sci. Adv.">
        <title>The American lobster genome reveals insights on longevity, neural, and immune adaptations.</title>
        <authorList>
            <person name="Polinski J.M."/>
            <person name="Zimin A.V."/>
            <person name="Clark K.F."/>
            <person name="Kohn A.B."/>
            <person name="Sadowski N."/>
            <person name="Timp W."/>
            <person name="Ptitsyn A."/>
            <person name="Khanna P."/>
            <person name="Romanova D.Y."/>
            <person name="Williams P."/>
            <person name="Greenwood S.J."/>
            <person name="Moroz L.L."/>
            <person name="Walt D.R."/>
            <person name="Bodnar A.G."/>
        </authorList>
    </citation>
    <scope>NUCLEOTIDE SEQUENCE</scope>
    <source>
        <strain evidence="2">GMGI-L3</strain>
    </source>
</reference>